<feature type="domain" description="Major facilitator superfamily (MFS) profile" evidence="6">
    <location>
        <begin position="74"/>
        <end position="562"/>
    </location>
</feature>
<accession>A0AA38IMT4</accession>
<sequence length="642" mass="71488">MPPQEKMPQASGESECEAPVEMQCTAGFANGAFVPDPEDKSEKPAPEEAGKGAFEFDDLLPQIGEFGIYQKILFLMMIPFAFFVAWVYFTQIFITIVPEQHWCWVPELANLTIEERIALAIPRGPDGSLERCQMYDVNFTDVVKNRVPLNTSWPKTPCRSGWEYNYTEVPYASIATEQNWVCENSALPHTATSIFFCGAILGGLVFGWIADRFGRIPALVGTNLVGFVGGIATAFCSTFGTFCVCRFLVGMAFDNCFTMMYILVLEYVGPKWRTFVANMSIAIFFTFAASILPWIAYYLADWRLLCYATSAPLLLAIITPWMVPESARWLVSQGKFDKAIGILKKFQRINRTKVEEETYSKFKASCLKTQKEEEMDKAYTVLDLFKTPRLRKITILLIVMWMAISLVFDGHVRNVGSLGLDIFLTFTIASATEFPADTFLTMVLDVWGRRWLACGSMVLSGIFSLLATTVPYGVPSAALAIMGRFAVNISYNIGLQYAAELLPTVVRAQGVALIHIMGYVASILAPFVVYLANVSVDLPLLILGVLGVVGGILALFLPETLDQELPQTLQDGENFGIGQKIWDFPCIKKKDPEVESVGEFRRAHSRRSSVRASIRGEIRSSMINRASVRSRKSSCIPENQIA</sequence>
<keyword evidence="4 5" id="KW-0472">Membrane</keyword>
<feature type="transmembrane region" description="Helical" evidence="5">
    <location>
        <begin position="393"/>
        <end position="410"/>
    </location>
</feature>
<dbReference type="AlphaFoldDB" id="A0AA38IMT4"/>
<protein>
    <recommendedName>
        <fullName evidence="6">Major facilitator superfamily (MFS) profile domain-containing protein</fullName>
    </recommendedName>
</protein>
<evidence type="ECO:0000256" key="4">
    <source>
        <dbReference type="ARBA" id="ARBA00023136"/>
    </source>
</evidence>
<evidence type="ECO:0000256" key="5">
    <source>
        <dbReference type="SAM" id="Phobius"/>
    </source>
</evidence>
<feature type="transmembrane region" description="Helical" evidence="5">
    <location>
        <begin position="247"/>
        <end position="268"/>
    </location>
</feature>
<dbReference type="Gene3D" id="1.20.1250.20">
    <property type="entry name" value="MFS general substrate transporter like domains"/>
    <property type="match status" value="1"/>
</dbReference>
<feature type="transmembrane region" description="Helical" evidence="5">
    <location>
        <begin position="190"/>
        <end position="209"/>
    </location>
</feature>
<feature type="transmembrane region" description="Helical" evidence="5">
    <location>
        <begin position="538"/>
        <end position="557"/>
    </location>
</feature>
<proteinExistence type="predicted"/>
<feature type="transmembrane region" description="Helical" evidence="5">
    <location>
        <begin position="302"/>
        <end position="323"/>
    </location>
</feature>
<comment type="subcellular location">
    <subcellularLocation>
        <location evidence="1">Membrane</location>
        <topology evidence="1">Multi-pass membrane protein</topology>
    </subcellularLocation>
</comment>
<dbReference type="SUPFAM" id="SSF103473">
    <property type="entry name" value="MFS general substrate transporter"/>
    <property type="match status" value="1"/>
</dbReference>
<feature type="transmembrane region" description="Helical" evidence="5">
    <location>
        <begin position="72"/>
        <end position="97"/>
    </location>
</feature>
<evidence type="ECO:0000256" key="3">
    <source>
        <dbReference type="ARBA" id="ARBA00022989"/>
    </source>
</evidence>
<keyword evidence="2 5" id="KW-0812">Transmembrane</keyword>
<dbReference type="PANTHER" id="PTHR24064">
    <property type="entry name" value="SOLUTE CARRIER FAMILY 22 MEMBER"/>
    <property type="match status" value="1"/>
</dbReference>
<comment type="caution">
    <text evidence="7">The sequence shown here is derived from an EMBL/GenBank/DDBJ whole genome shotgun (WGS) entry which is preliminary data.</text>
</comment>
<keyword evidence="3 5" id="KW-1133">Transmembrane helix</keyword>
<evidence type="ECO:0000313" key="8">
    <source>
        <dbReference type="Proteomes" id="UP001168821"/>
    </source>
</evidence>
<feature type="transmembrane region" description="Helical" evidence="5">
    <location>
        <begin position="216"/>
        <end position="235"/>
    </location>
</feature>
<dbReference type="PROSITE" id="PS50850">
    <property type="entry name" value="MFS"/>
    <property type="match status" value="1"/>
</dbReference>
<dbReference type="Pfam" id="PF00083">
    <property type="entry name" value="Sugar_tr"/>
    <property type="match status" value="1"/>
</dbReference>
<feature type="transmembrane region" description="Helical" evidence="5">
    <location>
        <begin position="422"/>
        <end position="444"/>
    </location>
</feature>
<organism evidence="7 8">
    <name type="scientific">Zophobas morio</name>
    <dbReference type="NCBI Taxonomy" id="2755281"/>
    <lineage>
        <taxon>Eukaryota</taxon>
        <taxon>Metazoa</taxon>
        <taxon>Ecdysozoa</taxon>
        <taxon>Arthropoda</taxon>
        <taxon>Hexapoda</taxon>
        <taxon>Insecta</taxon>
        <taxon>Pterygota</taxon>
        <taxon>Neoptera</taxon>
        <taxon>Endopterygota</taxon>
        <taxon>Coleoptera</taxon>
        <taxon>Polyphaga</taxon>
        <taxon>Cucujiformia</taxon>
        <taxon>Tenebrionidae</taxon>
        <taxon>Zophobas</taxon>
    </lineage>
</organism>
<keyword evidence="8" id="KW-1185">Reference proteome</keyword>
<reference evidence="7" key="1">
    <citation type="journal article" date="2023" name="G3 (Bethesda)">
        <title>Whole genome assemblies of Zophobas morio and Tenebrio molitor.</title>
        <authorList>
            <person name="Kaur S."/>
            <person name="Stinson S.A."/>
            <person name="diCenzo G.C."/>
        </authorList>
    </citation>
    <scope>NUCLEOTIDE SEQUENCE</scope>
    <source>
        <strain evidence="7">QUZm001</strain>
    </source>
</reference>
<dbReference type="EMBL" id="JALNTZ010000002">
    <property type="protein sequence ID" value="KAJ3660302.1"/>
    <property type="molecule type" value="Genomic_DNA"/>
</dbReference>
<dbReference type="CDD" id="cd17317">
    <property type="entry name" value="MFS_SLC22"/>
    <property type="match status" value="1"/>
</dbReference>
<feature type="transmembrane region" description="Helical" evidence="5">
    <location>
        <begin position="451"/>
        <end position="472"/>
    </location>
</feature>
<dbReference type="InterPro" id="IPR005828">
    <property type="entry name" value="MFS_sugar_transport-like"/>
</dbReference>
<evidence type="ECO:0000256" key="1">
    <source>
        <dbReference type="ARBA" id="ARBA00004141"/>
    </source>
</evidence>
<dbReference type="InterPro" id="IPR020846">
    <property type="entry name" value="MFS_dom"/>
</dbReference>
<dbReference type="GO" id="GO:0022857">
    <property type="term" value="F:transmembrane transporter activity"/>
    <property type="evidence" value="ECO:0007669"/>
    <property type="project" value="InterPro"/>
</dbReference>
<name>A0AA38IMT4_9CUCU</name>
<feature type="transmembrane region" description="Helical" evidence="5">
    <location>
        <begin position="275"/>
        <end position="296"/>
    </location>
</feature>
<evidence type="ECO:0000313" key="7">
    <source>
        <dbReference type="EMBL" id="KAJ3660302.1"/>
    </source>
</evidence>
<evidence type="ECO:0000259" key="6">
    <source>
        <dbReference type="PROSITE" id="PS50850"/>
    </source>
</evidence>
<dbReference type="InterPro" id="IPR036259">
    <property type="entry name" value="MFS_trans_sf"/>
</dbReference>
<dbReference type="GO" id="GO:0016020">
    <property type="term" value="C:membrane"/>
    <property type="evidence" value="ECO:0007669"/>
    <property type="project" value="UniProtKB-SubCell"/>
</dbReference>
<dbReference type="Proteomes" id="UP001168821">
    <property type="component" value="Unassembled WGS sequence"/>
</dbReference>
<gene>
    <name evidence="7" type="ORF">Zmor_004757</name>
</gene>
<evidence type="ECO:0000256" key="2">
    <source>
        <dbReference type="ARBA" id="ARBA00022692"/>
    </source>
</evidence>
<feature type="transmembrane region" description="Helical" evidence="5">
    <location>
        <begin position="511"/>
        <end position="532"/>
    </location>
</feature>